<dbReference type="InterPro" id="IPR006016">
    <property type="entry name" value="UspA"/>
</dbReference>
<dbReference type="InterPro" id="IPR014729">
    <property type="entry name" value="Rossmann-like_a/b/a_fold"/>
</dbReference>
<dbReference type="CDD" id="cd00293">
    <property type="entry name" value="USP-like"/>
    <property type="match status" value="1"/>
</dbReference>
<name>A0A7D5M5G1_9ARCH</name>
<dbReference type="InterPro" id="IPR006015">
    <property type="entry name" value="Universal_stress_UspA"/>
</dbReference>
<evidence type="ECO:0000259" key="2">
    <source>
        <dbReference type="Pfam" id="PF00582"/>
    </source>
</evidence>
<dbReference type="PRINTS" id="PR01438">
    <property type="entry name" value="UNVRSLSTRESS"/>
</dbReference>
<comment type="similarity">
    <text evidence="1">Belongs to the universal stress protein A family.</text>
</comment>
<reference evidence="3 4" key="1">
    <citation type="submission" date="2018-02" db="EMBL/GenBank/DDBJ databases">
        <title>Complete genome of Nitrosopumilus ureaphilus PS0.</title>
        <authorList>
            <person name="Qin W."/>
            <person name="Zheng Y."/>
            <person name="Stahl D.A."/>
        </authorList>
    </citation>
    <scope>NUCLEOTIDE SEQUENCE [LARGE SCALE GENOMIC DNA]</scope>
    <source>
        <strain evidence="3 4">PS0</strain>
    </source>
</reference>
<evidence type="ECO:0000313" key="4">
    <source>
        <dbReference type="Proteomes" id="UP000509478"/>
    </source>
</evidence>
<proteinExistence type="inferred from homology"/>
<dbReference type="EMBL" id="CP026995">
    <property type="protein sequence ID" value="QLH07072.1"/>
    <property type="molecule type" value="Genomic_DNA"/>
</dbReference>
<sequence>MANYKKILVPLDGSKRSNYVLTEAINIAKRNDADVVALYVLPFSPLSYRDMKVAQETMYKEAKENLAKLKESIKKNGVDVQTKILKGHPGKLITNFANQKKNAIDLIVIGSRDLSGVKEMFLGSVSNYVVHKSKVSTLVVK</sequence>
<organism evidence="3 4">
    <name type="scientific">Nitrosopumilus ureiphilus</name>
    <dbReference type="NCBI Taxonomy" id="1470067"/>
    <lineage>
        <taxon>Archaea</taxon>
        <taxon>Nitrososphaerota</taxon>
        <taxon>Nitrososphaeria</taxon>
        <taxon>Nitrosopumilales</taxon>
        <taxon>Nitrosopumilaceae</taxon>
        <taxon>Nitrosopumilus</taxon>
    </lineage>
</organism>
<dbReference type="KEGG" id="nue:C5F50_08320"/>
<dbReference type="PIRSF" id="PIRSF006276">
    <property type="entry name" value="UspA"/>
    <property type="match status" value="1"/>
</dbReference>
<feature type="domain" description="UspA" evidence="2">
    <location>
        <begin position="4"/>
        <end position="141"/>
    </location>
</feature>
<protein>
    <submittedName>
        <fullName evidence="3">Universal stress protein</fullName>
    </submittedName>
</protein>
<dbReference type="Pfam" id="PF00582">
    <property type="entry name" value="Usp"/>
    <property type="match status" value="1"/>
</dbReference>
<accession>A0A7D5M5G1</accession>
<dbReference type="PANTHER" id="PTHR46268">
    <property type="entry name" value="STRESS RESPONSE PROTEIN NHAX"/>
    <property type="match status" value="1"/>
</dbReference>
<dbReference type="OrthoDB" id="105697at2157"/>
<evidence type="ECO:0000313" key="3">
    <source>
        <dbReference type="EMBL" id="QLH07072.1"/>
    </source>
</evidence>
<dbReference type="Proteomes" id="UP000509478">
    <property type="component" value="Chromosome"/>
</dbReference>
<dbReference type="Gene3D" id="3.40.50.620">
    <property type="entry name" value="HUPs"/>
    <property type="match status" value="1"/>
</dbReference>
<dbReference type="SUPFAM" id="SSF52402">
    <property type="entry name" value="Adenine nucleotide alpha hydrolases-like"/>
    <property type="match status" value="1"/>
</dbReference>
<dbReference type="AlphaFoldDB" id="A0A7D5M5G1"/>
<dbReference type="PANTHER" id="PTHR46268:SF25">
    <property type="entry name" value="USPA DOMAIN PROTEIN"/>
    <property type="match status" value="1"/>
</dbReference>
<dbReference type="GeneID" id="56068095"/>
<keyword evidence="4" id="KW-1185">Reference proteome</keyword>
<dbReference type="RefSeq" id="WP_179370934.1">
    <property type="nucleotide sequence ID" value="NZ_CP026995.1"/>
</dbReference>
<gene>
    <name evidence="3" type="ORF">C5F50_08320</name>
</gene>
<evidence type="ECO:0000256" key="1">
    <source>
        <dbReference type="ARBA" id="ARBA00008791"/>
    </source>
</evidence>